<evidence type="ECO:0000256" key="2">
    <source>
        <dbReference type="ARBA" id="ARBA00022490"/>
    </source>
</evidence>
<dbReference type="InterPro" id="IPR001844">
    <property type="entry name" value="Cpn60/GroEL"/>
</dbReference>
<sequence length="545" mass="57350">MAAKDIRFSSDARDRILRGVEILANAVKVTLGPKGRNVVIEKSFGAPRITKDGVTVAKEIELADKFENLGAQLVREVASKQNDTAGDGTTTATVLAAAIAKEGAKAVAAGLNPQDLKRGIDLAVEAVVADLKKNSKKVTSNDEIAQVGTISANGDSFIGQEIAKAVQKVGNEGVITVEEAKSLDSETVIVEGLQFDRGYLSPYFITNAERLVAELEDPYILIHEKKLSTLQPLLPILEAVVQTGKPLLIIAEDVEGEALATLVVNKLRGGLKIAAVKAPGFGDRRKAQLEDIAILTGGQVVSEDLGIKLENVTLPLLGRAKRIRIDKENTTIIDGAGEKKDIEARVAQIKAQVEEVTSDYDREKLQERLAKLAGGVAVIRVGGATEVEVKEKKDRVDDALNATRAAVQEGISPGGGVALLRAIAVLGDVKVANSDQKTGVEIVRKAIQAPARQIVDNAGGDGAVVVGKLLESTDYSFGYDAQSGEYGDLVKLGIIDPTKVVRTALQDAASVAALIVTTEATITEQPKKDSGPALPPGGGMGGMDF</sequence>
<feature type="binding site" evidence="7">
    <location>
        <position position="51"/>
    </location>
    <ligand>
        <name>ATP</name>
        <dbReference type="ChEBI" id="CHEBI:30616"/>
    </ligand>
</feature>
<evidence type="ECO:0000313" key="13">
    <source>
        <dbReference type="Proteomes" id="UP000245137"/>
    </source>
</evidence>
<name>A0A2U1SQF4_METSR</name>
<dbReference type="GO" id="GO:0051082">
    <property type="term" value="F:unfolded protein binding"/>
    <property type="evidence" value="ECO:0007669"/>
    <property type="project" value="UniProtKB-UniRule"/>
</dbReference>
<dbReference type="SUPFAM" id="SSF48592">
    <property type="entry name" value="GroEL equatorial domain-like"/>
    <property type="match status" value="1"/>
</dbReference>
<evidence type="ECO:0000256" key="1">
    <source>
        <dbReference type="ARBA" id="ARBA00006607"/>
    </source>
</evidence>
<evidence type="ECO:0000256" key="7">
    <source>
        <dbReference type="HAMAP-Rule" id="MF_00600"/>
    </source>
</evidence>
<dbReference type="InterPro" id="IPR018370">
    <property type="entry name" value="Chaperonin_Cpn60_CS"/>
</dbReference>
<evidence type="ECO:0000256" key="6">
    <source>
        <dbReference type="ARBA" id="ARBA00023235"/>
    </source>
</evidence>
<feature type="region of interest" description="Disordered" evidence="11">
    <location>
        <begin position="524"/>
        <end position="545"/>
    </location>
</feature>
<dbReference type="GO" id="GO:0005737">
    <property type="term" value="C:cytoplasm"/>
    <property type="evidence" value="ECO:0007669"/>
    <property type="project" value="UniProtKB-SubCell"/>
</dbReference>
<dbReference type="EC" id="5.6.1.7" evidence="7"/>
<comment type="caution">
    <text evidence="12">The sequence shown here is derived from an EMBL/GenBank/DDBJ whole genome shotgun (WGS) entry which is preliminary data.</text>
</comment>
<dbReference type="InterPro" id="IPR027413">
    <property type="entry name" value="GROEL-like_equatorial_sf"/>
</dbReference>
<dbReference type="SUPFAM" id="SSF52029">
    <property type="entry name" value="GroEL apical domain-like"/>
    <property type="match status" value="1"/>
</dbReference>
<dbReference type="PRINTS" id="PR00298">
    <property type="entry name" value="CHAPERONIN60"/>
</dbReference>
<dbReference type="HAMAP" id="MF_00600">
    <property type="entry name" value="CH60"/>
    <property type="match status" value="1"/>
</dbReference>
<dbReference type="AlphaFoldDB" id="A0A2U1SQF4"/>
<comment type="function">
    <text evidence="7 9">Together with its co-chaperonin GroES, plays an essential role in assisting protein folding. The GroEL-GroES system forms a nano-cage that allows encapsulation of the non-native substrate proteins and provides a physical environment optimized to promote and accelerate protein folding.</text>
</comment>
<dbReference type="GO" id="GO:0016853">
    <property type="term" value="F:isomerase activity"/>
    <property type="evidence" value="ECO:0007669"/>
    <property type="project" value="UniProtKB-KW"/>
</dbReference>
<keyword evidence="13" id="KW-1185">Reference proteome</keyword>
<protein>
    <recommendedName>
        <fullName evidence="7">Chaperonin GroEL</fullName>
        <ecNumber evidence="7">5.6.1.7</ecNumber>
    </recommendedName>
    <alternativeName>
        <fullName evidence="7">60 kDa chaperonin</fullName>
    </alternativeName>
    <alternativeName>
        <fullName evidence="7">Chaperonin-60</fullName>
        <shortName evidence="7">Cpn60</shortName>
    </alternativeName>
</protein>
<feature type="binding site" evidence="7">
    <location>
        <begin position="87"/>
        <end position="91"/>
    </location>
    <ligand>
        <name>ATP</name>
        <dbReference type="ChEBI" id="CHEBI:30616"/>
    </ligand>
</feature>
<dbReference type="FunFam" id="1.10.560.10:FF:000001">
    <property type="entry name" value="60 kDa chaperonin"/>
    <property type="match status" value="1"/>
</dbReference>
<dbReference type="NCBIfam" id="NF009488">
    <property type="entry name" value="PRK12850.1"/>
    <property type="match status" value="1"/>
</dbReference>
<dbReference type="InterPro" id="IPR002423">
    <property type="entry name" value="Cpn60/GroEL/TCP-1"/>
</dbReference>
<dbReference type="NCBIfam" id="NF009487">
    <property type="entry name" value="PRK12849.1"/>
    <property type="match status" value="1"/>
</dbReference>
<evidence type="ECO:0000256" key="5">
    <source>
        <dbReference type="ARBA" id="ARBA00023186"/>
    </source>
</evidence>
<dbReference type="Proteomes" id="UP000245137">
    <property type="component" value="Unassembled WGS sequence"/>
</dbReference>
<evidence type="ECO:0000256" key="9">
    <source>
        <dbReference type="RuleBase" id="RU000419"/>
    </source>
</evidence>
<organism evidence="12 13">
    <name type="scientific">Methylosinus sporium</name>
    <dbReference type="NCBI Taxonomy" id="428"/>
    <lineage>
        <taxon>Bacteria</taxon>
        <taxon>Pseudomonadati</taxon>
        <taxon>Pseudomonadota</taxon>
        <taxon>Alphaproteobacteria</taxon>
        <taxon>Hyphomicrobiales</taxon>
        <taxon>Methylocystaceae</taxon>
        <taxon>Methylosinus</taxon>
    </lineage>
</organism>
<comment type="caution">
    <text evidence="7">Lacks conserved residue(s) required for the propagation of feature annotation.</text>
</comment>
<keyword evidence="2 7" id="KW-0963">Cytoplasm</keyword>
<dbReference type="Pfam" id="PF00118">
    <property type="entry name" value="Cpn60_TCP1"/>
    <property type="match status" value="1"/>
</dbReference>
<keyword evidence="5 7" id="KW-0143">Chaperone</keyword>
<feature type="binding site" evidence="7">
    <location>
        <begin position="30"/>
        <end position="33"/>
    </location>
    <ligand>
        <name>ATP</name>
        <dbReference type="ChEBI" id="CHEBI:30616"/>
    </ligand>
</feature>
<dbReference type="GO" id="GO:0042026">
    <property type="term" value="P:protein refolding"/>
    <property type="evidence" value="ECO:0007669"/>
    <property type="project" value="UniProtKB-UniRule"/>
</dbReference>
<dbReference type="PROSITE" id="PS00296">
    <property type="entry name" value="CHAPERONINS_CPN60"/>
    <property type="match status" value="1"/>
</dbReference>
<evidence type="ECO:0000256" key="10">
    <source>
        <dbReference type="SAM" id="Coils"/>
    </source>
</evidence>
<dbReference type="EMBL" id="PUIV01000015">
    <property type="protein sequence ID" value="PWB93839.1"/>
    <property type="molecule type" value="Genomic_DNA"/>
</dbReference>
<feature type="binding site" evidence="7">
    <location>
        <position position="496"/>
    </location>
    <ligand>
        <name>ATP</name>
        <dbReference type="ChEBI" id="CHEBI:30616"/>
    </ligand>
</feature>
<dbReference type="RefSeq" id="WP_108917362.1">
    <property type="nucleotide sequence ID" value="NZ_BGJY01000001.1"/>
</dbReference>
<dbReference type="NCBIfam" id="TIGR02348">
    <property type="entry name" value="GroEL"/>
    <property type="match status" value="1"/>
</dbReference>
<dbReference type="Gene3D" id="3.50.7.10">
    <property type="entry name" value="GroEL"/>
    <property type="match status" value="1"/>
</dbReference>
<evidence type="ECO:0000256" key="4">
    <source>
        <dbReference type="ARBA" id="ARBA00022840"/>
    </source>
</evidence>
<accession>A0A2U1SQF4</accession>
<feature type="coiled-coil region" evidence="10">
    <location>
        <begin position="339"/>
        <end position="366"/>
    </location>
</feature>
<evidence type="ECO:0000256" key="8">
    <source>
        <dbReference type="RuleBase" id="RU000418"/>
    </source>
</evidence>
<dbReference type="CDD" id="cd03344">
    <property type="entry name" value="GroEL"/>
    <property type="match status" value="1"/>
</dbReference>
<feature type="compositionally biased region" description="Gly residues" evidence="11">
    <location>
        <begin position="536"/>
        <end position="545"/>
    </location>
</feature>
<proteinExistence type="inferred from homology"/>
<dbReference type="GO" id="GO:0140662">
    <property type="term" value="F:ATP-dependent protein folding chaperone"/>
    <property type="evidence" value="ECO:0007669"/>
    <property type="project" value="InterPro"/>
</dbReference>
<keyword evidence="6 7" id="KW-0413">Isomerase</keyword>
<comment type="similarity">
    <text evidence="1 7 8">Belongs to the chaperonin (HSP60) family.</text>
</comment>
<evidence type="ECO:0000256" key="11">
    <source>
        <dbReference type="SAM" id="MobiDB-lite"/>
    </source>
</evidence>
<comment type="subunit">
    <text evidence="7 9">Forms a cylinder of 14 subunits composed of two heptameric rings stacked back-to-back. Interacts with the co-chaperonin GroES.</text>
</comment>
<dbReference type="NCBIfam" id="NF000592">
    <property type="entry name" value="PRK00013.1"/>
    <property type="match status" value="1"/>
</dbReference>
<keyword evidence="3 7" id="KW-0547">Nucleotide-binding</keyword>
<dbReference type="InterPro" id="IPR027409">
    <property type="entry name" value="GroEL-like_apical_dom_sf"/>
</dbReference>
<evidence type="ECO:0000256" key="3">
    <source>
        <dbReference type="ARBA" id="ARBA00022741"/>
    </source>
</evidence>
<dbReference type="PANTHER" id="PTHR45633">
    <property type="entry name" value="60 KDA HEAT SHOCK PROTEIN, MITOCHONDRIAL"/>
    <property type="match status" value="1"/>
</dbReference>
<dbReference type="Gene3D" id="1.10.560.10">
    <property type="entry name" value="GroEL-like equatorial domain"/>
    <property type="match status" value="1"/>
</dbReference>
<comment type="subcellular location">
    <subcellularLocation>
        <location evidence="7">Cytoplasm</location>
    </subcellularLocation>
</comment>
<keyword evidence="4 7" id="KW-0067">ATP-binding</keyword>
<dbReference type="OrthoDB" id="9766614at2"/>
<dbReference type="Gene3D" id="3.30.260.10">
    <property type="entry name" value="TCP-1-like chaperonin intermediate domain"/>
    <property type="match status" value="1"/>
</dbReference>
<keyword evidence="10" id="KW-0175">Coiled coil</keyword>
<evidence type="ECO:0000313" key="12">
    <source>
        <dbReference type="EMBL" id="PWB93839.1"/>
    </source>
</evidence>
<dbReference type="SUPFAM" id="SSF54849">
    <property type="entry name" value="GroEL-intermediate domain like"/>
    <property type="match status" value="1"/>
</dbReference>
<dbReference type="InterPro" id="IPR027410">
    <property type="entry name" value="TCP-1-like_intermed_sf"/>
</dbReference>
<feature type="binding site" evidence="7">
    <location>
        <position position="415"/>
    </location>
    <ligand>
        <name>ATP</name>
        <dbReference type="ChEBI" id="CHEBI:30616"/>
    </ligand>
</feature>
<dbReference type="GO" id="GO:0005524">
    <property type="term" value="F:ATP binding"/>
    <property type="evidence" value="ECO:0007669"/>
    <property type="project" value="UniProtKB-UniRule"/>
</dbReference>
<dbReference type="FunFam" id="3.50.7.10:FF:000001">
    <property type="entry name" value="60 kDa chaperonin"/>
    <property type="match status" value="1"/>
</dbReference>
<dbReference type="NCBIfam" id="NF009489">
    <property type="entry name" value="PRK12851.1"/>
    <property type="match status" value="1"/>
</dbReference>
<gene>
    <name evidence="7 12" type="primary">groL</name>
    <name evidence="7" type="synonym">groEL</name>
    <name evidence="12" type="ORF">C5689_11220</name>
</gene>
<reference evidence="12 13" key="1">
    <citation type="journal article" date="2018" name="Appl. Microbiol. Biotechnol.">
        <title>Co-cultivation of the strictly anaerobic methanogen Methanosarcina barkeri with aerobic methanotrophs in an oxygen-limited membrane bioreactor.</title>
        <authorList>
            <person name="In 't Zandt M.H."/>
            <person name="van den Bosch T.J.M."/>
            <person name="Rijkers R."/>
            <person name="van Kessel M.A.H.J."/>
            <person name="Jetten M.S.M."/>
            <person name="Welte C.U."/>
        </authorList>
    </citation>
    <scope>NUCLEOTIDE SEQUENCE [LARGE SCALE GENOMIC DNA]</scope>
    <source>
        <strain evidence="12 13">DSM 17706</strain>
    </source>
</reference>